<sequence length="188" mass="20025">MEGLSKHNSLYPYCHYKCSALYPLTPDRLAVSAVADVTSINIALLTITKDLVALNSTLANFSGDVFAAIPILGSLNKLLGSIRADANTAKKSAPLNFNDTLIIDESTADLVEDSTQTLNTLIAAKPKFDKLYIVTPINLGFTKNRREATANLSSALIENVPANLQPVAKALVQGIDDDFARGAKAYGG</sequence>
<dbReference type="Gene3D" id="1.20.1280.140">
    <property type="match status" value="1"/>
</dbReference>
<comment type="caution">
    <text evidence="1">The sequence shown here is derived from an EMBL/GenBank/DDBJ whole genome shotgun (WGS) entry which is preliminary data.</text>
</comment>
<proteinExistence type="predicted"/>
<protein>
    <submittedName>
        <fullName evidence="1">Uncharacterized protein</fullName>
    </submittedName>
</protein>
<gene>
    <name evidence="1" type="ORF">QQS21_011686</name>
</gene>
<dbReference type="Proteomes" id="UP001251528">
    <property type="component" value="Unassembled WGS sequence"/>
</dbReference>
<keyword evidence="2" id="KW-1185">Reference proteome</keyword>
<dbReference type="PANTHER" id="PTHR38123:SF1">
    <property type="entry name" value="HYDROPHOBIC SURFACE BINDING PROTEIN"/>
    <property type="match status" value="1"/>
</dbReference>
<name>A0AAJ0CCX0_9HYPO</name>
<organism evidence="1 2">
    <name type="scientific">Conoideocrella luteorostrata</name>
    <dbReference type="NCBI Taxonomy" id="1105319"/>
    <lineage>
        <taxon>Eukaryota</taxon>
        <taxon>Fungi</taxon>
        <taxon>Dikarya</taxon>
        <taxon>Ascomycota</taxon>
        <taxon>Pezizomycotina</taxon>
        <taxon>Sordariomycetes</taxon>
        <taxon>Hypocreomycetidae</taxon>
        <taxon>Hypocreales</taxon>
        <taxon>Clavicipitaceae</taxon>
        <taxon>Conoideocrella</taxon>
    </lineage>
</organism>
<evidence type="ECO:0000313" key="1">
    <source>
        <dbReference type="EMBL" id="KAK2590620.1"/>
    </source>
</evidence>
<reference evidence="1" key="1">
    <citation type="submission" date="2023-06" db="EMBL/GenBank/DDBJ databases">
        <title>Conoideocrella luteorostrata (Hypocreales: Clavicipitaceae), a potential biocontrol fungus for elongate hemlock scale in United States Christmas tree production areas.</title>
        <authorList>
            <person name="Barrett H."/>
            <person name="Lovett B."/>
            <person name="Macias A.M."/>
            <person name="Stajich J.E."/>
            <person name="Kasson M.T."/>
        </authorList>
    </citation>
    <scope>NUCLEOTIDE SEQUENCE</scope>
    <source>
        <strain evidence="1">ARSEF 14590</strain>
    </source>
</reference>
<dbReference type="Pfam" id="PF12296">
    <property type="entry name" value="HsbA"/>
    <property type="match status" value="1"/>
</dbReference>
<dbReference type="InterPro" id="IPR021054">
    <property type="entry name" value="Cell_wall_mannoprotein_1"/>
</dbReference>
<dbReference type="GO" id="GO:0005576">
    <property type="term" value="C:extracellular region"/>
    <property type="evidence" value="ECO:0007669"/>
    <property type="project" value="TreeGrafter"/>
</dbReference>
<accession>A0AAJ0CCX0</accession>
<dbReference type="AlphaFoldDB" id="A0AAJ0CCX0"/>
<dbReference type="EMBL" id="JASWJB010000415">
    <property type="protein sequence ID" value="KAK2590620.1"/>
    <property type="molecule type" value="Genomic_DNA"/>
</dbReference>
<evidence type="ECO:0000313" key="2">
    <source>
        <dbReference type="Proteomes" id="UP001251528"/>
    </source>
</evidence>
<dbReference type="PANTHER" id="PTHR38123">
    <property type="entry name" value="CELL WALL SERINE-THREONINE-RICH GALACTOMANNOPROTEIN MP1 (AFU_ORTHOLOGUE AFUA_4G03240)"/>
    <property type="match status" value="1"/>
</dbReference>